<dbReference type="InterPro" id="IPR054206">
    <property type="entry name" value="DUF6912"/>
</dbReference>
<gene>
    <name evidence="1" type="ORF">FGL98_15310</name>
</gene>
<comment type="caution">
    <text evidence="1">The sequence shown here is derived from an EMBL/GenBank/DDBJ whole genome shotgun (WGS) entry which is preliminary data.</text>
</comment>
<evidence type="ECO:0000313" key="1">
    <source>
        <dbReference type="EMBL" id="TWP35115.1"/>
    </source>
</evidence>
<dbReference type="Proteomes" id="UP000320244">
    <property type="component" value="Unassembled WGS sequence"/>
</dbReference>
<dbReference type="OrthoDB" id="4866617at2"/>
<organism evidence="1 2">
    <name type="scientific">Leekyejoonella antrihumi</name>
    <dbReference type="NCBI Taxonomy" id="1660198"/>
    <lineage>
        <taxon>Bacteria</taxon>
        <taxon>Bacillati</taxon>
        <taxon>Actinomycetota</taxon>
        <taxon>Actinomycetes</taxon>
        <taxon>Micrococcales</taxon>
        <taxon>Dermacoccaceae</taxon>
        <taxon>Leekyejoonella</taxon>
    </lineage>
</organism>
<accession>A0A563DY33</accession>
<evidence type="ECO:0000313" key="2">
    <source>
        <dbReference type="Proteomes" id="UP000320244"/>
    </source>
</evidence>
<keyword evidence="2" id="KW-1185">Reference proteome</keyword>
<sequence length="141" mass="15395">MSRITRIYVPLSAASLKDLAESKSLSAKMIRAYSVTDALRSTEPSSEDEESLEYAVLQEAASFAAASGWRVVGAADLDDAHVTTLADDDDRARVAIDGDVPLRRFASLHVLDPTGDRDPDADFELSWYDITELEDVCQIAD</sequence>
<reference evidence="1 2" key="1">
    <citation type="submission" date="2019-05" db="EMBL/GenBank/DDBJ databases">
        <authorList>
            <person name="Lee S.D."/>
        </authorList>
    </citation>
    <scope>NUCLEOTIDE SEQUENCE [LARGE SCALE GENOMIC DNA]</scope>
    <source>
        <strain evidence="1 2">C5-26</strain>
    </source>
</reference>
<dbReference type="EMBL" id="VCQV01000022">
    <property type="protein sequence ID" value="TWP35115.1"/>
    <property type="molecule type" value="Genomic_DNA"/>
</dbReference>
<dbReference type="RefSeq" id="WP_146317969.1">
    <property type="nucleotide sequence ID" value="NZ_VCQV01000022.1"/>
</dbReference>
<dbReference type="Pfam" id="PF21853">
    <property type="entry name" value="DUF6912"/>
    <property type="match status" value="1"/>
</dbReference>
<dbReference type="AlphaFoldDB" id="A0A563DY33"/>
<reference evidence="1 2" key="2">
    <citation type="submission" date="2019-08" db="EMBL/GenBank/DDBJ databases">
        <title>Jejuicoccus antrihumi gen. nov., sp. nov., a new member of the family Dermacoccaceae isolated from a cave.</title>
        <authorList>
            <person name="Schumann P."/>
            <person name="Kim I.S."/>
        </authorList>
    </citation>
    <scope>NUCLEOTIDE SEQUENCE [LARGE SCALE GENOMIC DNA]</scope>
    <source>
        <strain evidence="1 2">C5-26</strain>
    </source>
</reference>
<proteinExistence type="predicted"/>
<name>A0A563DY33_9MICO</name>
<protein>
    <submittedName>
        <fullName evidence="1">Uncharacterized protein</fullName>
    </submittedName>
</protein>